<keyword evidence="2 9" id="KW-0489">Methyltransferase</keyword>
<feature type="domain" description="MmeI-like target recognition" evidence="8">
    <location>
        <begin position="1012"/>
        <end position="1202"/>
    </location>
</feature>
<reference evidence="9 10" key="1">
    <citation type="submission" date="2016-06" db="EMBL/GenBank/DDBJ databases">
        <authorList>
            <person name="Varghese N."/>
            <person name="Submissions Spin"/>
        </authorList>
    </citation>
    <scope>NUCLEOTIDE SEQUENCE [LARGE SCALE GENOMIC DNA]</scope>
    <source>
        <strain evidence="9 10">DSM 45142</strain>
    </source>
</reference>
<evidence type="ECO:0000256" key="3">
    <source>
        <dbReference type="ARBA" id="ARBA00022679"/>
    </source>
</evidence>
<keyword evidence="3" id="KW-0808">Transferase</keyword>
<comment type="catalytic activity">
    <reaction evidence="5">
        <text>a 2'-deoxyadenosine in DNA + S-adenosyl-L-methionine = an N(6)-methyl-2'-deoxyadenosine in DNA + S-adenosyl-L-homocysteine + H(+)</text>
        <dbReference type="Rhea" id="RHEA:15197"/>
        <dbReference type="Rhea" id="RHEA-COMP:12418"/>
        <dbReference type="Rhea" id="RHEA-COMP:12419"/>
        <dbReference type="ChEBI" id="CHEBI:15378"/>
        <dbReference type="ChEBI" id="CHEBI:57856"/>
        <dbReference type="ChEBI" id="CHEBI:59789"/>
        <dbReference type="ChEBI" id="CHEBI:90615"/>
        <dbReference type="ChEBI" id="CHEBI:90616"/>
        <dbReference type="EC" id="2.1.1.72"/>
    </reaction>
</comment>
<dbReference type="PRINTS" id="PR00507">
    <property type="entry name" value="N12N6MTFRASE"/>
</dbReference>
<dbReference type="InterPro" id="IPR046820">
    <property type="entry name" value="MmeI_TRD"/>
</dbReference>
<feature type="compositionally biased region" description="Basic residues" evidence="6">
    <location>
        <begin position="1313"/>
        <end position="1330"/>
    </location>
</feature>
<dbReference type="SUPFAM" id="SSF53335">
    <property type="entry name" value="S-adenosyl-L-methionine-dependent methyltransferases"/>
    <property type="match status" value="1"/>
</dbReference>
<feature type="region of interest" description="Disordered" evidence="6">
    <location>
        <begin position="1309"/>
        <end position="1345"/>
    </location>
</feature>
<dbReference type="GO" id="GO:0032259">
    <property type="term" value="P:methylation"/>
    <property type="evidence" value="ECO:0007669"/>
    <property type="project" value="UniProtKB-KW"/>
</dbReference>
<evidence type="ECO:0000256" key="6">
    <source>
        <dbReference type="SAM" id="MobiDB-lite"/>
    </source>
</evidence>
<evidence type="ECO:0000313" key="10">
    <source>
        <dbReference type="Proteomes" id="UP000199405"/>
    </source>
</evidence>
<evidence type="ECO:0000259" key="7">
    <source>
        <dbReference type="Pfam" id="PF07669"/>
    </source>
</evidence>
<dbReference type="PANTHER" id="PTHR33841">
    <property type="entry name" value="DNA METHYLTRANSFERASE YEEA-RELATED"/>
    <property type="match status" value="1"/>
</dbReference>
<evidence type="ECO:0000256" key="5">
    <source>
        <dbReference type="ARBA" id="ARBA00047942"/>
    </source>
</evidence>
<sequence>MTGKSRRTGHRDGRAGRRISPHAEWLALVETVEPFLDLDVLDAALPQGCAPVATAVRDRLALAVDELRAEPAKAELFVEFVLREILDWQVDGDTAYGAAVRDSAVPSTLAYRPPAAGETLRPDIVLMAGRSPEVLVAQWPAATVLDKVVPERAWAASPVDRMVELCRATGNPVGLVTNGWRWSVVHAAADLPVGVATFDAEIWVDEPVTLAAFAELLGGGRWFGRTDDEHLDILLAESANREEAVTGQLGAQVRAAVEHLVDALSRADRELDGTVLAKVPPREVYRGAVTATMRMVFLLYAEDRGLLPLQGLYAESYAMHSLFDQLRADADRLTEDILDRRHSAWGRLLATSRAVHGGSRHDALRLPAYGGSLFKPDRFDWLERLRVDDRTMLRVLDRLLMLRREGRASIEAMPLSYRSLDVEQIGYVYEGLLDHSGVRAEEWVLALRGPAQPEVPLSALEELDDAELIPYLAREMSLGNKRKANPAQVERWLAEEPDGPSYAHLRAACGGDDALTERVAPYWGLIRPDLRGGPLVYAPGAVFVTQVGDRRAAGAHYTPKHLAEEIVKHTLDPLCYSPGPADGLGPDDEWRVRPAGELLALRVADIAVGSGAFLVSACRYLAKRLVEAWQRDGFPDDVPDGDTPDAQEERLLYARRLVTDRCLYGVDRDDMAVEMAKMSMWLVTLAKNRPFEFLDHAVRRGDSLLGITDLDQLLHLHLDPVQGRKIAGHVTFFENTAGVMSSEVKEALEYRHELERMPVRDVHDAENKAALLAKADGHTEALKLIADGVVAAGLARGRSAIEYENALATVRGFTRGVLNGREVAKNGLRAQAEEWLQAGRPEGTPERECFHWPLEFPEVMENGGFSAVVGNPPFMHGSKITGNLGIDYRRYLVQWVARKTGNSDVVGYFTHRMSRASQGRIGFISTNSISEGATRSVCLDEITNHQQRVIYRATKSTPWPGEAAVEIAKIWIGNPGKDEQFYLDDKPAGNITTALTEAGRITGNPHKLRANASIAFDGSKIDGIGFTLPPQEALNLIAQDQRNTRVLFPYLNGEDVTSRPDCSASRWVIDFHDWPLEEAQKYPDCLQRVMELVKPKRDSNKRATRRDRWWQYAERAPGLYSAIKNLDRVIVIALTSKLALPVFQQTGQIFSHMLGVFATSDPADLALLSSTPHHLWATTHTSTLETRTRYTPAKAFGTFPRPPQTNRMRTAGARLDTLRREYMSNASEGLTATYNRVHNPAENSQQIIGLREAHAEIDNAVIEAYDWNIKIEWGFFRTKNGIRWTIDSTSRQEIADLLLQLNFDRFEEEEKRGLHHKGKPARAKPAKVPKPRAASESEQLPINWG</sequence>
<dbReference type="GeneID" id="93471179"/>
<name>A0ABY0KPJ9_9ACTN</name>
<keyword evidence="10" id="KW-1185">Reference proteome</keyword>
<dbReference type="Gene3D" id="3.40.50.150">
    <property type="entry name" value="Vaccinia Virus protein VP39"/>
    <property type="match status" value="1"/>
</dbReference>
<dbReference type="RefSeq" id="WP_091422824.1">
    <property type="nucleotide sequence ID" value="NZ_FMCQ01000005.1"/>
</dbReference>
<dbReference type="PANTHER" id="PTHR33841:SF1">
    <property type="entry name" value="DNA METHYLTRANSFERASE A"/>
    <property type="match status" value="1"/>
</dbReference>
<dbReference type="Pfam" id="PF07669">
    <property type="entry name" value="Eco57I"/>
    <property type="match status" value="1"/>
</dbReference>
<evidence type="ECO:0000256" key="4">
    <source>
        <dbReference type="ARBA" id="ARBA00022691"/>
    </source>
</evidence>
<comment type="caution">
    <text evidence="9">The sequence shown here is derived from an EMBL/GenBank/DDBJ whole genome shotgun (WGS) entry which is preliminary data.</text>
</comment>
<dbReference type="InterPro" id="IPR011639">
    <property type="entry name" value="MethylTrfase_TaqI-like_dom"/>
</dbReference>
<proteinExistence type="predicted"/>
<protein>
    <recommendedName>
        <fullName evidence="1">site-specific DNA-methyltransferase (adenine-specific)</fullName>
        <ecNumber evidence="1">2.1.1.72</ecNumber>
    </recommendedName>
</protein>
<dbReference type="InterPro" id="IPR029063">
    <property type="entry name" value="SAM-dependent_MTases_sf"/>
</dbReference>
<feature type="domain" description="Type II methyltransferase M.TaqI-like" evidence="7">
    <location>
        <begin position="662"/>
        <end position="931"/>
    </location>
</feature>
<organism evidence="9 10">
    <name type="scientific">Micromonospora tulbaghiae</name>
    <dbReference type="NCBI Taxonomy" id="479978"/>
    <lineage>
        <taxon>Bacteria</taxon>
        <taxon>Bacillati</taxon>
        <taxon>Actinomycetota</taxon>
        <taxon>Actinomycetes</taxon>
        <taxon>Micromonosporales</taxon>
        <taxon>Micromonosporaceae</taxon>
        <taxon>Micromonospora</taxon>
    </lineage>
</organism>
<evidence type="ECO:0000256" key="2">
    <source>
        <dbReference type="ARBA" id="ARBA00022603"/>
    </source>
</evidence>
<feature type="compositionally biased region" description="Polar residues" evidence="6">
    <location>
        <begin position="1336"/>
        <end position="1345"/>
    </location>
</feature>
<evidence type="ECO:0000256" key="1">
    <source>
        <dbReference type="ARBA" id="ARBA00011900"/>
    </source>
</evidence>
<dbReference type="GO" id="GO:0008168">
    <property type="term" value="F:methyltransferase activity"/>
    <property type="evidence" value="ECO:0007669"/>
    <property type="project" value="UniProtKB-KW"/>
</dbReference>
<dbReference type="Proteomes" id="UP000199405">
    <property type="component" value="Unassembled WGS sequence"/>
</dbReference>
<evidence type="ECO:0000313" key="9">
    <source>
        <dbReference type="EMBL" id="SCE95059.1"/>
    </source>
</evidence>
<dbReference type="InterPro" id="IPR050953">
    <property type="entry name" value="N4_N6_ade-DNA_methylase"/>
</dbReference>
<evidence type="ECO:0000259" key="8">
    <source>
        <dbReference type="Pfam" id="PF20466"/>
    </source>
</evidence>
<dbReference type="EMBL" id="FMCQ01000005">
    <property type="protein sequence ID" value="SCE95059.1"/>
    <property type="molecule type" value="Genomic_DNA"/>
</dbReference>
<keyword evidence="4" id="KW-0949">S-adenosyl-L-methionine</keyword>
<dbReference type="EC" id="2.1.1.72" evidence="1"/>
<accession>A0ABY0KPJ9</accession>
<gene>
    <name evidence="9" type="ORF">GA0070562_4442</name>
</gene>
<dbReference type="Pfam" id="PF20466">
    <property type="entry name" value="MmeI_TRD"/>
    <property type="match status" value="1"/>
</dbReference>